<name>A0A9P7GQZ1_9AGAR</name>
<sequence length="509" mass="57302">MQDIGIYKLSLREILRPDSGVITLLAVSSVVVISVVAFKNLVLVASEDGVYDLKGLPFVSIWPFFTKRYDFMMSNFKKTGKKIFRFRLMQHRIVAVAGESARKVFFNEKGLDLEEGYGVLMGGKPKMHDIQVETADMKDLSTVTKQLVHLLRKERLAEILPSLFDDVHRRMEDWGEEGTINPFKEIYELVFQMTIRLASCRELSEDKEAIAQLEKLFWNLEKSATPLALLFPWFPGSAVRAKKDATQKLYNLLAGYVEIRRNAPEPNLDAIDVLIAAGDSTEAIVGFVLGVVFAGFINTGMNVCWNLLYLGNNPEWKSKVALEIQALIETHTDPQSSEPLHKRLSSIPPDTWEDSMPALDAVIRETLRIVTTTTLLRRNLGRDIEIDGASIKTGDFLVYPLADVHHDPGIYPDPLMFDPGRYDEDRAEGKNVNMGFVGWGAGRHPCVGMRVAKLEIKLVLALIISGYDWSMVDAVGNVPSELPQPDRNDIHQSRPIGEPCFLKFRRVVK</sequence>
<keyword evidence="6" id="KW-1133">Transmembrane helix</keyword>
<reference evidence="7" key="1">
    <citation type="submission" date="2021-02" db="EMBL/GenBank/DDBJ databases">
        <authorList>
            <person name="Nieuwenhuis M."/>
            <person name="Van De Peppel L.J.J."/>
        </authorList>
    </citation>
    <scope>NUCLEOTIDE SEQUENCE</scope>
    <source>
        <strain evidence="7">D49</strain>
    </source>
</reference>
<dbReference type="SUPFAM" id="SSF48264">
    <property type="entry name" value="Cytochrome P450"/>
    <property type="match status" value="1"/>
</dbReference>
<dbReference type="InterPro" id="IPR001128">
    <property type="entry name" value="Cyt_P450"/>
</dbReference>
<dbReference type="OrthoDB" id="1055148at2759"/>
<gene>
    <name evidence="7" type="ORF">H0H81_007074</name>
</gene>
<dbReference type="GO" id="GO:0005506">
    <property type="term" value="F:iron ion binding"/>
    <property type="evidence" value="ECO:0007669"/>
    <property type="project" value="InterPro"/>
</dbReference>
<keyword evidence="8" id="KW-1185">Reference proteome</keyword>
<accession>A0A9P7GQZ1</accession>
<dbReference type="Pfam" id="PF00067">
    <property type="entry name" value="p450"/>
    <property type="match status" value="1"/>
</dbReference>
<evidence type="ECO:0000256" key="6">
    <source>
        <dbReference type="SAM" id="Phobius"/>
    </source>
</evidence>
<keyword evidence="4 5" id="KW-0408">Iron</keyword>
<dbReference type="Proteomes" id="UP000717328">
    <property type="component" value="Unassembled WGS sequence"/>
</dbReference>
<evidence type="ECO:0000256" key="1">
    <source>
        <dbReference type="ARBA" id="ARBA00010617"/>
    </source>
</evidence>
<keyword evidence="6" id="KW-0472">Membrane</keyword>
<keyword evidence="6" id="KW-0812">Transmembrane</keyword>
<keyword evidence="2 5" id="KW-0349">Heme</keyword>
<reference evidence="7" key="2">
    <citation type="submission" date="2021-10" db="EMBL/GenBank/DDBJ databases">
        <title>Phylogenomics reveals ancestral predisposition of the termite-cultivated fungus Termitomyces towards a domesticated lifestyle.</title>
        <authorList>
            <person name="Auxier B."/>
            <person name="Grum-Grzhimaylo A."/>
            <person name="Cardenas M.E."/>
            <person name="Lodge J.D."/>
            <person name="Laessoe T."/>
            <person name="Pedersen O."/>
            <person name="Smith M.E."/>
            <person name="Kuyper T.W."/>
            <person name="Franco-Molano E.A."/>
            <person name="Baroni T.J."/>
            <person name="Aanen D.K."/>
        </authorList>
    </citation>
    <scope>NUCLEOTIDE SEQUENCE</scope>
    <source>
        <strain evidence="7">D49</strain>
    </source>
</reference>
<dbReference type="CDD" id="cd00302">
    <property type="entry name" value="cytochrome_P450"/>
    <property type="match status" value="1"/>
</dbReference>
<feature type="binding site" description="axial binding residue" evidence="5">
    <location>
        <position position="446"/>
    </location>
    <ligand>
        <name>heme</name>
        <dbReference type="ChEBI" id="CHEBI:30413"/>
    </ligand>
    <ligandPart>
        <name>Fe</name>
        <dbReference type="ChEBI" id="CHEBI:18248"/>
    </ligandPart>
</feature>
<comment type="cofactor">
    <cofactor evidence="5">
        <name>heme</name>
        <dbReference type="ChEBI" id="CHEBI:30413"/>
    </cofactor>
</comment>
<dbReference type="PRINTS" id="PR00463">
    <property type="entry name" value="EP450I"/>
</dbReference>
<comment type="similarity">
    <text evidence="1">Belongs to the cytochrome P450 family.</text>
</comment>
<evidence type="ECO:0000256" key="2">
    <source>
        <dbReference type="ARBA" id="ARBA00022617"/>
    </source>
</evidence>
<dbReference type="GO" id="GO:0016705">
    <property type="term" value="F:oxidoreductase activity, acting on paired donors, with incorporation or reduction of molecular oxygen"/>
    <property type="evidence" value="ECO:0007669"/>
    <property type="project" value="InterPro"/>
</dbReference>
<evidence type="ECO:0000256" key="4">
    <source>
        <dbReference type="ARBA" id="ARBA00023004"/>
    </source>
</evidence>
<evidence type="ECO:0000313" key="7">
    <source>
        <dbReference type="EMBL" id="KAG5651880.1"/>
    </source>
</evidence>
<evidence type="ECO:0000313" key="8">
    <source>
        <dbReference type="Proteomes" id="UP000717328"/>
    </source>
</evidence>
<dbReference type="GO" id="GO:0004497">
    <property type="term" value="F:monooxygenase activity"/>
    <property type="evidence" value="ECO:0007669"/>
    <property type="project" value="InterPro"/>
</dbReference>
<feature type="transmembrane region" description="Helical" evidence="6">
    <location>
        <begin position="21"/>
        <end position="38"/>
    </location>
</feature>
<dbReference type="PANTHER" id="PTHR24304">
    <property type="entry name" value="CYTOCHROME P450 FAMILY 7"/>
    <property type="match status" value="1"/>
</dbReference>
<dbReference type="InterPro" id="IPR002401">
    <property type="entry name" value="Cyt_P450_E_grp-I"/>
</dbReference>
<dbReference type="PANTHER" id="PTHR24304:SF2">
    <property type="entry name" value="24-HYDROXYCHOLESTEROL 7-ALPHA-HYDROXYLASE"/>
    <property type="match status" value="1"/>
</dbReference>
<dbReference type="InterPro" id="IPR036396">
    <property type="entry name" value="Cyt_P450_sf"/>
</dbReference>
<evidence type="ECO:0008006" key="9">
    <source>
        <dbReference type="Google" id="ProtNLM"/>
    </source>
</evidence>
<comment type="caution">
    <text evidence="7">The sequence shown here is derived from an EMBL/GenBank/DDBJ whole genome shotgun (WGS) entry which is preliminary data.</text>
</comment>
<protein>
    <recommendedName>
        <fullName evidence="9">Cytochrome P450</fullName>
    </recommendedName>
</protein>
<dbReference type="InterPro" id="IPR050529">
    <property type="entry name" value="CYP450_sterol_14alpha_dmase"/>
</dbReference>
<dbReference type="EMBL" id="JABCKI010000186">
    <property type="protein sequence ID" value="KAG5651880.1"/>
    <property type="molecule type" value="Genomic_DNA"/>
</dbReference>
<dbReference type="AlphaFoldDB" id="A0A9P7GQZ1"/>
<dbReference type="Gene3D" id="1.10.630.10">
    <property type="entry name" value="Cytochrome P450"/>
    <property type="match status" value="1"/>
</dbReference>
<keyword evidence="3 5" id="KW-0479">Metal-binding</keyword>
<dbReference type="GO" id="GO:0020037">
    <property type="term" value="F:heme binding"/>
    <property type="evidence" value="ECO:0007669"/>
    <property type="project" value="InterPro"/>
</dbReference>
<organism evidence="7 8">
    <name type="scientific">Sphagnurus paluster</name>
    <dbReference type="NCBI Taxonomy" id="117069"/>
    <lineage>
        <taxon>Eukaryota</taxon>
        <taxon>Fungi</taxon>
        <taxon>Dikarya</taxon>
        <taxon>Basidiomycota</taxon>
        <taxon>Agaricomycotina</taxon>
        <taxon>Agaricomycetes</taxon>
        <taxon>Agaricomycetidae</taxon>
        <taxon>Agaricales</taxon>
        <taxon>Tricholomatineae</taxon>
        <taxon>Lyophyllaceae</taxon>
        <taxon>Sphagnurus</taxon>
    </lineage>
</organism>
<dbReference type="PRINTS" id="PR00385">
    <property type="entry name" value="P450"/>
</dbReference>
<proteinExistence type="inferred from homology"/>
<evidence type="ECO:0000256" key="5">
    <source>
        <dbReference type="PIRSR" id="PIRSR602401-1"/>
    </source>
</evidence>
<evidence type="ECO:0000256" key="3">
    <source>
        <dbReference type="ARBA" id="ARBA00022723"/>
    </source>
</evidence>